<accession>A0A7J7ZJ48</accession>
<sequence>MLSSSSQKNIFLRLRNPGLKLVIRALRFQSQQNKNRTGRKAQETSRSLREQMVQSQLIGRHLVKAETNLLFKHHSMKDIVTQNQEMFPQSSDKGILLDLCVPVGMCVLMEEVKQSRQRLTRYRKMIRFFLSTFV</sequence>
<keyword evidence="2" id="KW-1185">Reference proteome</keyword>
<evidence type="ECO:0000313" key="1">
    <source>
        <dbReference type="EMBL" id="KAF6374181.1"/>
    </source>
</evidence>
<evidence type="ECO:0000313" key="2">
    <source>
        <dbReference type="Proteomes" id="UP000558488"/>
    </source>
</evidence>
<dbReference type="AlphaFoldDB" id="A0A7J7ZJ48"/>
<comment type="caution">
    <text evidence="1">The sequence shown here is derived from an EMBL/GenBank/DDBJ whole genome shotgun (WGS) entry which is preliminary data.</text>
</comment>
<protein>
    <submittedName>
        <fullName evidence="1">Uncharacterized protein</fullName>
    </submittedName>
</protein>
<reference evidence="1 2" key="1">
    <citation type="journal article" date="2020" name="Nature">
        <title>Six reference-quality genomes reveal evolution of bat adaptations.</title>
        <authorList>
            <person name="Jebb D."/>
            <person name="Huang Z."/>
            <person name="Pippel M."/>
            <person name="Hughes G.M."/>
            <person name="Lavrichenko K."/>
            <person name="Devanna P."/>
            <person name="Winkler S."/>
            <person name="Jermiin L.S."/>
            <person name="Skirmuntt E.C."/>
            <person name="Katzourakis A."/>
            <person name="Burkitt-Gray L."/>
            <person name="Ray D.A."/>
            <person name="Sullivan K.A.M."/>
            <person name="Roscito J.G."/>
            <person name="Kirilenko B.M."/>
            <person name="Davalos L.M."/>
            <person name="Corthals A.P."/>
            <person name="Power M.L."/>
            <person name="Jones G."/>
            <person name="Ransome R.D."/>
            <person name="Dechmann D.K.N."/>
            <person name="Locatelli A.G."/>
            <person name="Puechmaille S.J."/>
            <person name="Fedrigo O."/>
            <person name="Jarvis E.D."/>
            <person name="Hiller M."/>
            <person name="Vernes S.C."/>
            <person name="Myers E.W."/>
            <person name="Teeling E.C."/>
        </authorList>
    </citation>
    <scope>NUCLEOTIDE SEQUENCE [LARGE SCALE GENOMIC DNA]</scope>
    <source>
        <strain evidence="1">MPipKuh1</strain>
        <tissue evidence="1">Flight muscle</tissue>
    </source>
</reference>
<organism evidence="1 2">
    <name type="scientific">Pipistrellus kuhlii</name>
    <name type="common">Kuhl's pipistrelle</name>
    <dbReference type="NCBI Taxonomy" id="59472"/>
    <lineage>
        <taxon>Eukaryota</taxon>
        <taxon>Metazoa</taxon>
        <taxon>Chordata</taxon>
        <taxon>Craniata</taxon>
        <taxon>Vertebrata</taxon>
        <taxon>Euteleostomi</taxon>
        <taxon>Mammalia</taxon>
        <taxon>Eutheria</taxon>
        <taxon>Laurasiatheria</taxon>
        <taxon>Chiroptera</taxon>
        <taxon>Yangochiroptera</taxon>
        <taxon>Vespertilionidae</taxon>
        <taxon>Pipistrellus</taxon>
    </lineage>
</organism>
<name>A0A7J7ZJ48_PIPKU</name>
<dbReference type="EMBL" id="JACAGB010000003">
    <property type="protein sequence ID" value="KAF6374181.1"/>
    <property type="molecule type" value="Genomic_DNA"/>
</dbReference>
<gene>
    <name evidence="1" type="ORF">mPipKuh1_009420</name>
</gene>
<proteinExistence type="predicted"/>
<dbReference type="Proteomes" id="UP000558488">
    <property type="component" value="Unassembled WGS sequence"/>
</dbReference>